<dbReference type="GO" id="GO:0043565">
    <property type="term" value="F:sequence-specific DNA binding"/>
    <property type="evidence" value="ECO:0007669"/>
    <property type="project" value="InterPro"/>
</dbReference>
<evidence type="ECO:0000256" key="1">
    <source>
        <dbReference type="ARBA" id="ARBA00023015"/>
    </source>
</evidence>
<dbReference type="Pfam" id="PF02311">
    <property type="entry name" value="AraC_binding"/>
    <property type="match status" value="1"/>
</dbReference>
<accession>A0A7G5MTK0</accession>
<dbReference type="PANTHER" id="PTHR43280">
    <property type="entry name" value="ARAC-FAMILY TRANSCRIPTIONAL REGULATOR"/>
    <property type="match status" value="1"/>
</dbReference>
<dbReference type="Pfam" id="PF12833">
    <property type="entry name" value="HTH_18"/>
    <property type="match status" value="1"/>
</dbReference>
<dbReference type="AlphaFoldDB" id="A0A7G5MTK0"/>
<protein>
    <submittedName>
        <fullName evidence="5">AraC family transcriptional regulator</fullName>
    </submittedName>
</protein>
<dbReference type="SUPFAM" id="SSF51215">
    <property type="entry name" value="Regulatory protein AraC"/>
    <property type="match status" value="1"/>
</dbReference>
<dbReference type="PANTHER" id="PTHR43280:SF28">
    <property type="entry name" value="HTH-TYPE TRANSCRIPTIONAL ACTIVATOR RHAS"/>
    <property type="match status" value="1"/>
</dbReference>
<dbReference type="PRINTS" id="PR00032">
    <property type="entry name" value="HTHARAC"/>
</dbReference>
<proteinExistence type="predicted"/>
<dbReference type="GO" id="GO:0003700">
    <property type="term" value="F:DNA-binding transcription factor activity"/>
    <property type="evidence" value="ECO:0007669"/>
    <property type="project" value="InterPro"/>
</dbReference>
<dbReference type="EMBL" id="CP039126">
    <property type="protein sequence ID" value="QMW77943.1"/>
    <property type="molecule type" value="Genomic_DNA"/>
</dbReference>
<reference evidence="5 6" key="1">
    <citation type="submission" date="2019-04" db="EMBL/GenBank/DDBJ databases">
        <authorList>
            <person name="Schori C."/>
            <person name="Ahrens C."/>
        </authorList>
    </citation>
    <scope>NUCLEOTIDE SEQUENCE [LARGE SCALE GENOMIC DNA]</scope>
    <source>
        <strain evidence="5 6">DSM 2950</strain>
    </source>
</reference>
<organism evidence="5 6">
    <name type="scientific">Blautia producta</name>
    <dbReference type="NCBI Taxonomy" id="33035"/>
    <lineage>
        <taxon>Bacteria</taxon>
        <taxon>Bacillati</taxon>
        <taxon>Bacillota</taxon>
        <taxon>Clostridia</taxon>
        <taxon>Lachnospirales</taxon>
        <taxon>Lachnospiraceae</taxon>
        <taxon>Blautia</taxon>
    </lineage>
</organism>
<dbReference type="SMART" id="SM00342">
    <property type="entry name" value="HTH_ARAC"/>
    <property type="match status" value="1"/>
</dbReference>
<keyword evidence="1" id="KW-0805">Transcription regulation</keyword>
<dbReference type="InterPro" id="IPR009057">
    <property type="entry name" value="Homeodomain-like_sf"/>
</dbReference>
<dbReference type="RefSeq" id="WP_018597369.1">
    <property type="nucleotide sequence ID" value="NZ_CABLBP010000006.1"/>
</dbReference>
<keyword evidence="2" id="KW-0238">DNA-binding</keyword>
<name>A0A7G5MTK0_9FIRM</name>
<keyword evidence="3" id="KW-0804">Transcription</keyword>
<evidence type="ECO:0000256" key="3">
    <source>
        <dbReference type="ARBA" id="ARBA00023163"/>
    </source>
</evidence>
<evidence type="ECO:0000259" key="4">
    <source>
        <dbReference type="PROSITE" id="PS01124"/>
    </source>
</evidence>
<dbReference type="InterPro" id="IPR018060">
    <property type="entry name" value="HTH_AraC"/>
</dbReference>
<dbReference type="GeneID" id="75050423"/>
<evidence type="ECO:0000313" key="5">
    <source>
        <dbReference type="EMBL" id="QMW77943.1"/>
    </source>
</evidence>
<feature type="domain" description="HTH araC/xylS-type" evidence="4">
    <location>
        <begin position="178"/>
        <end position="276"/>
    </location>
</feature>
<evidence type="ECO:0000256" key="2">
    <source>
        <dbReference type="ARBA" id="ARBA00023125"/>
    </source>
</evidence>
<dbReference type="SUPFAM" id="SSF46689">
    <property type="entry name" value="Homeodomain-like"/>
    <property type="match status" value="2"/>
</dbReference>
<dbReference type="Gene3D" id="1.10.10.60">
    <property type="entry name" value="Homeodomain-like"/>
    <property type="match status" value="2"/>
</dbReference>
<dbReference type="InterPro" id="IPR003313">
    <property type="entry name" value="AraC-bd"/>
</dbReference>
<dbReference type="Proteomes" id="UP000515789">
    <property type="component" value="Chromosome"/>
</dbReference>
<gene>
    <name evidence="5" type="ORF">E5259_10260</name>
</gene>
<dbReference type="PROSITE" id="PS01124">
    <property type="entry name" value="HTH_ARAC_FAMILY_2"/>
    <property type="match status" value="1"/>
</dbReference>
<dbReference type="InterPro" id="IPR020449">
    <property type="entry name" value="Tscrpt_reg_AraC-type_HTH"/>
</dbReference>
<evidence type="ECO:0000313" key="6">
    <source>
        <dbReference type="Proteomes" id="UP000515789"/>
    </source>
</evidence>
<dbReference type="Gene3D" id="2.60.120.280">
    <property type="entry name" value="Regulatory protein AraC"/>
    <property type="match status" value="1"/>
</dbReference>
<dbReference type="InterPro" id="IPR037923">
    <property type="entry name" value="HTH-like"/>
</dbReference>
<sequence length="289" mass="33709">MINVSGHLRNERRATGFADDSSPLSVNCCGMQVFKTKDYSQNRSAGRVDYQLIYIYKGAGHYYINKEWQALGAGNILFFRPQEPQTYSYYAKEYPEVYWIHFTGSNCTNIINKYQLQNCYIGEHIQLKTLFQETIIELQLKKAFFEDVVLSNLLQILAIIARSHQKILSPLENDFSIDRLVMQLHQRYKDNWNVESMAKYCKLSVGYFSHIFKKRMGVAPMRYLTELRVEKAKDLISTNTMYLSDIAPMVGFSDPLYFSRVFKKTTGIPPTEFQQSLLTSNTPEWWPDK</sequence>